<evidence type="ECO:0000259" key="7">
    <source>
        <dbReference type="PROSITE" id="PS50811"/>
    </source>
</evidence>
<protein>
    <recommendedName>
        <fullName evidence="7">WRKY domain-containing protein</fullName>
    </recommendedName>
</protein>
<keyword evidence="5" id="KW-0539">Nucleus</keyword>
<evidence type="ECO:0000256" key="6">
    <source>
        <dbReference type="SAM" id="MobiDB-lite"/>
    </source>
</evidence>
<dbReference type="InterPro" id="IPR044810">
    <property type="entry name" value="WRKY_plant"/>
</dbReference>
<dbReference type="Proteomes" id="UP001386955">
    <property type="component" value="Unassembled WGS sequence"/>
</dbReference>
<feature type="compositionally biased region" description="Basic residues" evidence="6">
    <location>
        <begin position="112"/>
        <end position="121"/>
    </location>
</feature>
<feature type="domain" description="WRKY" evidence="7">
    <location>
        <begin position="139"/>
        <end position="201"/>
    </location>
</feature>
<evidence type="ECO:0000256" key="5">
    <source>
        <dbReference type="ARBA" id="ARBA00023242"/>
    </source>
</evidence>
<dbReference type="Pfam" id="PF03106">
    <property type="entry name" value="WRKY"/>
    <property type="match status" value="1"/>
</dbReference>
<gene>
    <name evidence="8" type="ORF">VNO78_31156</name>
</gene>
<dbReference type="PROSITE" id="PS50811">
    <property type="entry name" value="WRKY"/>
    <property type="match status" value="1"/>
</dbReference>
<dbReference type="InterPro" id="IPR003657">
    <property type="entry name" value="WRKY_dom"/>
</dbReference>
<keyword evidence="9" id="KW-1185">Reference proteome</keyword>
<keyword evidence="4" id="KW-0804">Transcription</keyword>
<proteinExistence type="predicted"/>
<comment type="caution">
    <text evidence="8">The sequence shown here is derived from an EMBL/GenBank/DDBJ whole genome shotgun (WGS) entry which is preliminary data.</text>
</comment>
<dbReference type="GO" id="GO:0005634">
    <property type="term" value="C:nucleus"/>
    <property type="evidence" value="ECO:0007669"/>
    <property type="project" value="UniProtKB-SubCell"/>
</dbReference>
<evidence type="ECO:0000256" key="3">
    <source>
        <dbReference type="ARBA" id="ARBA00023125"/>
    </source>
</evidence>
<feature type="region of interest" description="Disordered" evidence="6">
    <location>
        <begin position="71"/>
        <end position="121"/>
    </location>
</feature>
<dbReference type="SUPFAM" id="SSF118290">
    <property type="entry name" value="WRKY DNA-binding domain"/>
    <property type="match status" value="1"/>
</dbReference>
<organism evidence="8 9">
    <name type="scientific">Psophocarpus tetragonolobus</name>
    <name type="common">Winged bean</name>
    <name type="synonym">Dolichos tetragonolobus</name>
    <dbReference type="NCBI Taxonomy" id="3891"/>
    <lineage>
        <taxon>Eukaryota</taxon>
        <taxon>Viridiplantae</taxon>
        <taxon>Streptophyta</taxon>
        <taxon>Embryophyta</taxon>
        <taxon>Tracheophyta</taxon>
        <taxon>Spermatophyta</taxon>
        <taxon>Magnoliopsida</taxon>
        <taxon>eudicotyledons</taxon>
        <taxon>Gunneridae</taxon>
        <taxon>Pentapetalae</taxon>
        <taxon>rosids</taxon>
        <taxon>fabids</taxon>
        <taxon>Fabales</taxon>
        <taxon>Fabaceae</taxon>
        <taxon>Papilionoideae</taxon>
        <taxon>50 kb inversion clade</taxon>
        <taxon>NPAAA clade</taxon>
        <taxon>indigoferoid/millettioid clade</taxon>
        <taxon>Phaseoleae</taxon>
        <taxon>Psophocarpus</taxon>
    </lineage>
</organism>
<keyword evidence="3" id="KW-0238">DNA-binding</keyword>
<dbReference type="InterPro" id="IPR036576">
    <property type="entry name" value="WRKY_dom_sf"/>
</dbReference>
<dbReference type="AlphaFoldDB" id="A0AAN9X771"/>
<reference evidence="8 9" key="1">
    <citation type="submission" date="2024-01" db="EMBL/GenBank/DDBJ databases">
        <title>The genomes of 5 underutilized Papilionoideae crops provide insights into root nodulation and disease resistanc.</title>
        <authorList>
            <person name="Jiang F."/>
        </authorList>
    </citation>
    <scope>NUCLEOTIDE SEQUENCE [LARGE SCALE GENOMIC DNA]</scope>
    <source>
        <strain evidence="8">DUOXIRENSHENG_FW03</strain>
        <tissue evidence="8">Leaves</tissue>
    </source>
</reference>
<dbReference type="GO" id="GO:0003700">
    <property type="term" value="F:DNA-binding transcription factor activity"/>
    <property type="evidence" value="ECO:0007669"/>
    <property type="project" value="InterPro"/>
</dbReference>
<dbReference type="PANTHER" id="PTHR31282">
    <property type="entry name" value="WRKY TRANSCRIPTION FACTOR 21-RELATED"/>
    <property type="match status" value="1"/>
</dbReference>
<dbReference type="EMBL" id="JAYMYS010000008">
    <property type="protein sequence ID" value="KAK7385437.1"/>
    <property type="molecule type" value="Genomic_DNA"/>
</dbReference>
<dbReference type="SMART" id="SM00774">
    <property type="entry name" value="WRKY"/>
    <property type="match status" value="1"/>
</dbReference>
<evidence type="ECO:0000256" key="4">
    <source>
        <dbReference type="ARBA" id="ARBA00023163"/>
    </source>
</evidence>
<evidence type="ECO:0000256" key="1">
    <source>
        <dbReference type="ARBA" id="ARBA00004123"/>
    </source>
</evidence>
<evidence type="ECO:0000256" key="2">
    <source>
        <dbReference type="ARBA" id="ARBA00023015"/>
    </source>
</evidence>
<evidence type="ECO:0000313" key="8">
    <source>
        <dbReference type="EMBL" id="KAK7385437.1"/>
    </source>
</evidence>
<dbReference type="GO" id="GO:0043565">
    <property type="term" value="F:sequence-specific DNA binding"/>
    <property type="evidence" value="ECO:0007669"/>
    <property type="project" value="InterPro"/>
</dbReference>
<accession>A0AAN9X771</accession>
<keyword evidence="2" id="KW-0805">Transcription regulation</keyword>
<dbReference type="Gene3D" id="2.20.25.80">
    <property type="entry name" value="WRKY domain"/>
    <property type="match status" value="1"/>
</dbReference>
<comment type="subcellular location">
    <subcellularLocation>
        <location evidence="1">Nucleus</location>
    </subcellularLocation>
</comment>
<evidence type="ECO:0000313" key="9">
    <source>
        <dbReference type="Proteomes" id="UP001386955"/>
    </source>
</evidence>
<sequence length="295" mass="33121">MKNMVCPETETVSPKKRVIIKELLVKGQESAAQLKLLLENPFGSEAPLSSEHLMANVLRSFTQALSVINSSSQPGSADELPHRNLPFSVQNGSPAAGSAGDLTSRDCSESRRRSKKVGRGCYNRRRSAHSLTKLSCTTNDNHAWRKYGQKEILNSDFPRSYFRCCHKYDQGCGAIKQVQRDQENPDMYQTTYIGIHTCNATPKATHSVTHSATRDSHLLNSDQDTKVTNVQNYHISSPNLTTKPEFPKEDTPSDVTYHKLLDTPDTMYSCIDSQSLDMDFMVPSLHFDTDFHFDE</sequence>
<name>A0AAN9X771_PSOTE</name>